<dbReference type="RefSeq" id="WP_189670110.1">
    <property type="nucleotide sequence ID" value="NZ_BNAS01000004.1"/>
</dbReference>
<dbReference type="SUPFAM" id="SSF53822">
    <property type="entry name" value="Periplasmic binding protein-like I"/>
    <property type="match status" value="1"/>
</dbReference>
<reference evidence="6" key="2">
    <citation type="submission" date="2020-09" db="EMBL/GenBank/DDBJ databases">
        <authorList>
            <person name="Sun Q."/>
            <person name="Zhou Y."/>
        </authorList>
    </citation>
    <scope>NUCLEOTIDE SEQUENCE</scope>
    <source>
        <strain evidence="6">CGMCC 4.7398</strain>
    </source>
</reference>
<dbReference type="InterPro" id="IPR000843">
    <property type="entry name" value="HTH_LacI"/>
</dbReference>
<dbReference type="PANTHER" id="PTHR30146">
    <property type="entry name" value="LACI-RELATED TRANSCRIPTIONAL REPRESSOR"/>
    <property type="match status" value="1"/>
</dbReference>
<evidence type="ECO:0000259" key="4">
    <source>
        <dbReference type="PROSITE" id="PS50932"/>
    </source>
</evidence>
<dbReference type="PROSITE" id="PS50932">
    <property type="entry name" value="HTH_LACI_2"/>
    <property type="match status" value="1"/>
</dbReference>
<dbReference type="EMBL" id="BNAS01000004">
    <property type="protein sequence ID" value="GHH75083.1"/>
    <property type="molecule type" value="Genomic_DNA"/>
</dbReference>
<dbReference type="Pfam" id="PF13377">
    <property type="entry name" value="Peripla_BP_3"/>
    <property type="match status" value="1"/>
</dbReference>
<dbReference type="GO" id="GO:0003700">
    <property type="term" value="F:DNA-binding transcription factor activity"/>
    <property type="evidence" value="ECO:0007669"/>
    <property type="project" value="TreeGrafter"/>
</dbReference>
<reference evidence="6" key="1">
    <citation type="journal article" date="2014" name="Int. J. Syst. Evol. Microbiol.">
        <title>Complete genome sequence of Corynebacterium casei LMG S-19264T (=DSM 44701T), isolated from a smear-ripened cheese.</title>
        <authorList>
            <consortium name="US DOE Joint Genome Institute (JGI-PGF)"/>
            <person name="Walter F."/>
            <person name="Albersmeier A."/>
            <person name="Kalinowski J."/>
            <person name="Ruckert C."/>
        </authorList>
    </citation>
    <scope>NUCLEOTIDE SEQUENCE</scope>
    <source>
        <strain evidence="6">CGMCC 4.7398</strain>
    </source>
</reference>
<dbReference type="InterPro" id="IPR010982">
    <property type="entry name" value="Lambda_DNA-bd_dom_sf"/>
</dbReference>
<dbReference type="Proteomes" id="UP000627369">
    <property type="component" value="Unassembled WGS sequence"/>
</dbReference>
<organism evidence="6 7">
    <name type="scientific">Promicromonospora soli</name>
    <dbReference type="NCBI Taxonomy" id="2035533"/>
    <lineage>
        <taxon>Bacteria</taxon>
        <taxon>Bacillati</taxon>
        <taxon>Actinomycetota</taxon>
        <taxon>Actinomycetes</taxon>
        <taxon>Micrococcales</taxon>
        <taxon>Promicromonosporaceae</taxon>
        <taxon>Promicromonospora</taxon>
    </lineage>
</organism>
<protein>
    <submittedName>
        <fullName evidence="6">LacI family transcriptional regulator</fullName>
    </submittedName>
</protein>
<evidence type="ECO:0000256" key="3">
    <source>
        <dbReference type="ARBA" id="ARBA00023163"/>
    </source>
</evidence>
<dbReference type="PROSITE" id="PS50943">
    <property type="entry name" value="HTH_CROC1"/>
    <property type="match status" value="1"/>
</dbReference>
<evidence type="ECO:0000259" key="5">
    <source>
        <dbReference type="PROSITE" id="PS50943"/>
    </source>
</evidence>
<gene>
    <name evidence="6" type="ORF">GCM10017772_30540</name>
</gene>
<name>A0A919FZ34_9MICO</name>
<dbReference type="AlphaFoldDB" id="A0A919FZ34"/>
<dbReference type="InterPro" id="IPR046335">
    <property type="entry name" value="LacI/GalR-like_sensor"/>
</dbReference>
<feature type="domain" description="HTH cro/C1-type" evidence="5">
    <location>
        <begin position="3"/>
        <end position="46"/>
    </location>
</feature>
<feature type="domain" description="HTH lacI-type" evidence="4">
    <location>
        <begin position="2"/>
        <end position="56"/>
    </location>
</feature>
<dbReference type="CDD" id="cd01392">
    <property type="entry name" value="HTH_LacI"/>
    <property type="match status" value="1"/>
</dbReference>
<dbReference type="Gene3D" id="3.40.50.2300">
    <property type="match status" value="2"/>
</dbReference>
<keyword evidence="7" id="KW-1185">Reference proteome</keyword>
<dbReference type="PANTHER" id="PTHR30146:SF153">
    <property type="entry name" value="LACTOSE OPERON REPRESSOR"/>
    <property type="match status" value="1"/>
</dbReference>
<keyword evidence="1" id="KW-0805">Transcription regulation</keyword>
<dbReference type="SUPFAM" id="SSF47413">
    <property type="entry name" value="lambda repressor-like DNA-binding domains"/>
    <property type="match status" value="1"/>
</dbReference>
<dbReference type="CDD" id="cd06267">
    <property type="entry name" value="PBP1_LacI_sugar_binding-like"/>
    <property type="match status" value="1"/>
</dbReference>
<keyword evidence="2" id="KW-0238">DNA-binding</keyword>
<dbReference type="InterPro" id="IPR028082">
    <property type="entry name" value="Peripla_BP_I"/>
</dbReference>
<dbReference type="GO" id="GO:0000976">
    <property type="term" value="F:transcription cis-regulatory region binding"/>
    <property type="evidence" value="ECO:0007669"/>
    <property type="project" value="TreeGrafter"/>
</dbReference>
<dbReference type="Gene3D" id="1.10.260.40">
    <property type="entry name" value="lambda repressor-like DNA-binding domains"/>
    <property type="match status" value="1"/>
</dbReference>
<dbReference type="Pfam" id="PF00356">
    <property type="entry name" value="LacI"/>
    <property type="match status" value="1"/>
</dbReference>
<keyword evidence="3" id="KW-0804">Transcription</keyword>
<sequence>MATIGDVAREAGVSRSTVSSVLTGRKFVSPETREKIEAAITMLGYSVNAGARALATARTMTLGVVVRFHEAEFSPALATYLVALADAARESGYAVVLLTEPDGEAAVNKAIAGRQVDGLVLLSVVEGDPRLGPIAEAGYPAVLVGMPEDTRGIDSVDLDFAAAARLLVDHLADHGHREATFVRWPDKVYAGGSTYAIRFASAAEKRAGERGLTLEPLSCSVGPEQVRAALRDELGRADGPSALIVHNDAASAMLQFALHDTGLDVPGDRSVVSLHSAELARLYALPFTSVESGPDVVAHAAIEMLVRRIASPDAPAEARLVGPRLIERGSVATVA</sequence>
<dbReference type="SMART" id="SM00354">
    <property type="entry name" value="HTH_LACI"/>
    <property type="match status" value="1"/>
</dbReference>
<evidence type="ECO:0000256" key="1">
    <source>
        <dbReference type="ARBA" id="ARBA00023015"/>
    </source>
</evidence>
<evidence type="ECO:0000313" key="6">
    <source>
        <dbReference type="EMBL" id="GHH75083.1"/>
    </source>
</evidence>
<accession>A0A919FZ34</accession>
<proteinExistence type="predicted"/>
<evidence type="ECO:0000313" key="7">
    <source>
        <dbReference type="Proteomes" id="UP000627369"/>
    </source>
</evidence>
<dbReference type="InterPro" id="IPR001387">
    <property type="entry name" value="Cro/C1-type_HTH"/>
</dbReference>
<evidence type="ECO:0000256" key="2">
    <source>
        <dbReference type="ARBA" id="ARBA00023125"/>
    </source>
</evidence>
<comment type="caution">
    <text evidence="6">The sequence shown here is derived from an EMBL/GenBank/DDBJ whole genome shotgun (WGS) entry which is preliminary data.</text>
</comment>
<dbReference type="PROSITE" id="PS00356">
    <property type="entry name" value="HTH_LACI_1"/>
    <property type="match status" value="1"/>
</dbReference>